<comment type="caution">
    <text evidence="1">The sequence shown here is derived from an EMBL/GenBank/DDBJ whole genome shotgun (WGS) entry which is preliminary data.</text>
</comment>
<evidence type="ECO:0000313" key="2">
    <source>
        <dbReference type="Proteomes" id="UP000396862"/>
    </source>
</evidence>
<dbReference type="Proteomes" id="UP000396862">
    <property type="component" value="Unassembled WGS sequence"/>
</dbReference>
<protein>
    <submittedName>
        <fullName evidence="1">Uncharacterized protein</fullName>
    </submittedName>
</protein>
<accession>A0ABQ0ZNE1</accession>
<organism evidence="1 2">
    <name type="scientific">Prolixibacter denitrificans</name>
    <dbReference type="NCBI Taxonomy" id="1541063"/>
    <lineage>
        <taxon>Bacteria</taxon>
        <taxon>Pseudomonadati</taxon>
        <taxon>Bacteroidota</taxon>
        <taxon>Bacteroidia</taxon>
        <taxon>Marinilabiliales</taxon>
        <taxon>Prolixibacteraceae</taxon>
        <taxon>Prolixibacter</taxon>
    </lineage>
</organism>
<evidence type="ECO:0000313" key="1">
    <source>
        <dbReference type="EMBL" id="GET22906.1"/>
    </source>
</evidence>
<sequence>MADNLLVARFKVCFIKNDDVVKLVCERVKKMKVFYAENQYVNISGGG</sequence>
<keyword evidence="2" id="KW-1185">Reference proteome</keyword>
<dbReference type="EMBL" id="BLAU01000001">
    <property type="protein sequence ID" value="GET22906.1"/>
    <property type="molecule type" value="Genomic_DNA"/>
</dbReference>
<name>A0ABQ0ZNE1_9BACT</name>
<gene>
    <name evidence="1" type="ORF">JCM18694_31520</name>
</gene>
<proteinExistence type="predicted"/>
<reference evidence="1 2" key="1">
    <citation type="submission" date="2019-10" db="EMBL/GenBank/DDBJ databases">
        <title>Prolixibacter strains distinguished by the presence of nitrate reductase genes were adept at nitrate-dependent anaerobic corrosion of metallic iron and carbon steel.</title>
        <authorList>
            <person name="Iino T."/>
            <person name="Shono N."/>
            <person name="Ito K."/>
            <person name="Nakamura R."/>
            <person name="Sueoka K."/>
            <person name="Harayama S."/>
            <person name="Ohkuma M."/>
        </authorList>
    </citation>
    <scope>NUCLEOTIDE SEQUENCE [LARGE SCALE GENOMIC DNA]</scope>
    <source>
        <strain evidence="1 2">MIC1-1</strain>
    </source>
</reference>